<reference evidence="7 8" key="1">
    <citation type="submission" date="2019-04" db="EMBL/GenBank/DDBJ databases">
        <title>Draft genome sequence of Gemmobacter aestuarii sp. nov.</title>
        <authorList>
            <person name="Hameed A."/>
            <person name="Lin S.-Y."/>
            <person name="Shahina M."/>
            <person name="Lai W.-A."/>
            <person name="Young C.-C."/>
        </authorList>
    </citation>
    <scope>NUCLEOTIDE SEQUENCE [LARGE SCALE GENOMIC DNA]</scope>
    <source>
        <strain evidence="7 8">CC-PW-75</strain>
    </source>
</reference>
<evidence type="ECO:0000256" key="4">
    <source>
        <dbReference type="ARBA" id="ARBA00022737"/>
    </source>
</evidence>
<dbReference type="InterPro" id="IPR011049">
    <property type="entry name" value="Serralysin-like_metalloprot_C"/>
</dbReference>
<protein>
    <submittedName>
        <fullName evidence="7">Calcium-binding protein</fullName>
    </submittedName>
</protein>
<dbReference type="InterPro" id="IPR001343">
    <property type="entry name" value="Hemolysn_Ca-bd"/>
</dbReference>
<dbReference type="AlphaFoldDB" id="A0A4S3ML14"/>
<evidence type="ECO:0000256" key="3">
    <source>
        <dbReference type="ARBA" id="ARBA00022525"/>
    </source>
</evidence>
<dbReference type="InterPro" id="IPR018511">
    <property type="entry name" value="Hemolysin-typ_Ca-bd_CS"/>
</dbReference>
<evidence type="ECO:0000256" key="2">
    <source>
        <dbReference type="ARBA" id="ARBA00004613"/>
    </source>
</evidence>
<comment type="subcellular location">
    <subcellularLocation>
        <location evidence="2">Secreted</location>
    </subcellularLocation>
</comment>
<dbReference type="GO" id="GO:0005509">
    <property type="term" value="F:calcium ion binding"/>
    <property type="evidence" value="ECO:0007669"/>
    <property type="project" value="InterPro"/>
</dbReference>
<evidence type="ECO:0000256" key="1">
    <source>
        <dbReference type="ARBA" id="ARBA00001913"/>
    </source>
</evidence>
<dbReference type="InterPro" id="IPR050557">
    <property type="entry name" value="RTX_toxin/Mannuronan_C5-epim"/>
</dbReference>
<evidence type="ECO:0000313" key="8">
    <source>
        <dbReference type="Proteomes" id="UP000309450"/>
    </source>
</evidence>
<gene>
    <name evidence="7" type="ORF">E7811_14350</name>
</gene>
<keyword evidence="4" id="KW-0677">Repeat</keyword>
<evidence type="ECO:0000259" key="6">
    <source>
        <dbReference type="Pfam" id="PF08548"/>
    </source>
</evidence>
<dbReference type="Proteomes" id="UP000309450">
    <property type="component" value="Unassembled WGS sequence"/>
</dbReference>
<dbReference type="Pfam" id="PF08548">
    <property type="entry name" value="Peptidase_M10_C"/>
    <property type="match status" value="1"/>
</dbReference>
<dbReference type="PRINTS" id="PR00313">
    <property type="entry name" value="CABNDNGRPT"/>
</dbReference>
<dbReference type="OrthoDB" id="7835834at2"/>
<evidence type="ECO:0000313" key="7">
    <source>
        <dbReference type="EMBL" id="THD82250.1"/>
    </source>
</evidence>
<feature type="domain" description="Peptidase M10 serralysin C-terminal" evidence="6">
    <location>
        <begin position="604"/>
        <end position="745"/>
    </location>
</feature>
<keyword evidence="3" id="KW-0964">Secreted</keyword>
<dbReference type="Pfam" id="PF00353">
    <property type="entry name" value="HemolysinCabind"/>
    <property type="match status" value="4"/>
</dbReference>
<sequence>MTLTFFTPDFGINTLTTGNQYNQSVAALSDGRFIVVWMTYDGTVDGSGTSIRGQIFLADGSRSGVEFQVNTTTTNDQSLPTVTALANGGFFVAWGDYSASPDDTSEDALRGQFFDANGTMIGPERLIPQFTDGYQSFSQATRLANGNIAVVWEHDGIGEMPEDPEAGIRVRIIRPDGTFASADLGVNTATFDNQYDPRITALADGGFFIVWRDFSATAPDTNGQAVRGQRFDADGTRVGPEQVINQVIVGAQSHPDVGELADGRMIVVFQDGSGTGGDTSPAAIKGRFLGADGTPTGNEILINTTTEGSQVFPRVIPLLDGGFFVAWVDFSNAGTDLTPGLITGQRFDANGAKVGPETRLNTLTDGFQSGIELALLADGRIVVTWDTSAPTPDDPDGYSMRARIIDPRTSAVDLTGTDLADDWYGTLFNDTMAGGAGNDTLRGEGGNDLLDGGSGADSLLGGAGDDTFVVDSTGDQVIEAVGAGTDTVRSSASHTLGAHVENLVLTGSADLNGTGNALGNRLGGNAGENRLAGGTGNDTLLGRAGDDRLIGGTGKDLVRAGRGDDRVSGNGGRDVLNGEAGRDRIAGGGGNDLLSGGAQNDTLLGGSGNDRMFGGTGRDRLLGLDGRDRLEGDGDNDVLIGGRGADTMSGGAGADVFLFRSAAEVGRIAGRDVITDFRSGIDRIDLSRVMPDGTFIGNAAFSGSAGELRYGASDATLYGDIDGDGNDDFQIRLSGAPSITSNDFIF</sequence>
<dbReference type="GO" id="GO:0005615">
    <property type="term" value="C:extracellular space"/>
    <property type="evidence" value="ECO:0007669"/>
    <property type="project" value="InterPro"/>
</dbReference>
<comment type="cofactor">
    <cofactor evidence="1">
        <name>Ca(2+)</name>
        <dbReference type="ChEBI" id="CHEBI:29108"/>
    </cofactor>
</comment>
<dbReference type="PANTHER" id="PTHR38340:SF1">
    <property type="entry name" value="S-LAYER PROTEIN"/>
    <property type="match status" value="1"/>
</dbReference>
<comment type="caution">
    <text evidence="7">The sequence shown here is derived from an EMBL/GenBank/DDBJ whole genome shotgun (WGS) entry which is preliminary data.</text>
</comment>
<dbReference type="EMBL" id="SSND01000004">
    <property type="protein sequence ID" value="THD82250.1"/>
    <property type="molecule type" value="Genomic_DNA"/>
</dbReference>
<dbReference type="InterPro" id="IPR013858">
    <property type="entry name" value="Peptidase_M10B_C"/>
</dbReference>
<accession>A0A4S3ML14</accession>
<dbReference type="SUPFAM" id="SSF51120">
    <property type="entry name" value="beta-Roll"/>
    <property type="match status" value="3"/>
</dbReference>
<dbReference type="PANTHER" id="PTHR38340">
    <property type="entry name" value="S-LAYER PROTEIN"/>
    <property type="match status" value="1"/>
</dbReference>
<name>A0A4S3ML14_9RHOB</name>
<evidence type="ECO:0000256" key="5">
    <source>
        <dbReference type="SAM" id="MobiDB-lite"/>
    </source>
</evidence>
<dbReference type="Gene3D" id="2.150.10.10">
    <property type="entry name" value="Serralysin-like metalloprotease, C-terminal"/>
    <property type="match status" value="3"/>
</dbReference>
<proteinExistence type="predicted"/>
<dbReference type="RefSeq" id="WP_136395358.1">
    <property type="nucleotide sequence ID" value="NZ_SSND01000004.1"/>
</dbReference>
<dbReference type="PROSITE" id="PS00330">
    <property type="entry name" value="HEMOLYSIN_CALCIUM"/>
    <property type="match status" value="2"/>
</dbReference>
<feature type="region of interest" description="Disordered" evidence="5">
    <location>
        <begin position="560"/>
        <end position="611"/>
    </location>
</feature>
<organism evidence="7 8">
    <name type="scientific">Aliigemmobacter aestuarii</name>
    <dbReference type="NCBI Taxonomy" id="1445661"/>
    <lineage>
        <taxon>Bacteria</taxon>
        <taxon>Pseudomonadati</taxon>
        <taxon>Pseudomonadota</taxon>
        <taxon>Alphaproteobacteria</taxon>
        <taxon>Rhodobacterales</taxon>
        <taxon>Paracoccaceae</taxon>
        <taxon>Aliigemmobacter</taxon>
    </lineage>
</organism>
<keyword evidence="8" id="KW-1185">Reference proteome</keyword>